<gene>
    <name evidence="2" type="ORF">ITP53_49715</name>
</gene>
<dbReference type="AlphaFoldDB" id="A0A931F4F7"/>
<dbReference type="RefSeq" id="WP_195902480.1">
    <property type="nucleotide sequence ID" value="NZ_JADOGI010000302.1"/>
</dbReference>
<feature type="chain" id="PRO_5036874036" evidence="1">
    <location>
        <begin position="20"/>
        <end position="198"/>
    </location>
</feature>
<feature type="signal peptide" evidence="1">
    <location>
        <begin position="1"/>
        <end position="19"/>
    </location>
</feature>
<evidence type="ECO:0000256" key="1">
    <source>
        <dbReference type="SAM" id="SignalP"/>
    </source>
</evidence>
<dbReference type="EMBL" id="JADOGI010000302">
    <property type="protein sequence ID" value="MBF8193625.1"/>
    <property type="molecule type" value="Genomic_DNA"/>
</dbReference>
<comment type="caution">
    <text evidence="2">The sequence shown here is derived from an EMBL/GenBank/DDBJ whole genome shotgun (WGS) entry which is preliminary data.</text>
</comment>
<keyword evidence="1" id="KW-0732">Signal</keyword>
<evidence type="ECO:0000313" key="3">
    <source>
        <dbReference type="Proteomes" id="UP000605361"/>
    </source>
</evidence>
<evidence type="ECO:0000313" key="2">
    <source>
        <dbReference type="EMBL" id="MBF8193625.1"/>
    </source>
</evidence>
<reference evidence="2" key="1">
    <citation type="submission" date="2020-11" db="EMBL/GenBank/DDBJ databases">
        <title>Whole-genome analyses of Nonomuraea sp. K274.</title>
        <authorList>
            <person name="Veyisoglu A."/>
        </authorList>
    </citation>
    <scope>NUCLEOTIDE SEQUENCE</scope>
    <source>
        <strain evidence="2">K274</strain>
    </source>
</reference>
<dbReference type="Proteomes" id="UP000605361">
    <property type="component" value="Unassembled WGS sequence"/>
</dbReference>
<keyword evidence="3" id="KW-1185">Reference proteome</keyword>
<proteinExistence type="predicted"/>
<sequence length="198" mass="20154">MAIVLAMAMAIVPASRSSAAELPTWPANPNWQSLVPGPSSNDVRPTRVVRTQGSVTNAGTLVGQSTASAVLTVAPGGQSAAIVLDFGKEVGGTPYITVSSSTPRAPATSNTVRISTSEALGFLTNSSGAFVNDNGSQVNLTVTSARTYTGGLRGGFRFAAIELRTAGTVRLTAAGLNFKAYRAGPLSAGPVRTPTSRC</sequence>
<organism evidence="2 3">
    <name type="scientific">Nonomuraea cypriaca</name>
    <dbReference type="NCBI Taxonomy" id="1187855"/>
    <lineage>
        <taxon>Bacteria</taxon>
        <taxon>Bacillati</taxon>
        <taxon>Actinomycetota</taxon>
        <taxon>Actinomycetes</taxon>
        <taxon>Streptosporangiales</taxon>
        <taxon>Streptosporangiaceae</taxon>
        <taxon>Nonomuraea</taxon>
    </lineage>
</organism>
<protein>
    <submittedName>
        <fullName evidence="2">Uncharacterized protein</fullName>
    </submittedName>
</protein>
<accession>A0A931F4F7</accession>
<name>A0A931F4F7_9ACTN</name>